<sequence>MIWIDTSTGHATSRLPWPHPEEKPGAFGDYSNSNAKTTTFHESRSSSDLTTCLYQTDLGLFSLTWSSCFLGHSLHLHLHPIDCNTSNCSPVFHSNSLSLSTISFHLNIKPSLFWKKHGSKKFHVINQEANTPAPKIQIFWDLSRAKFGSGHEPQSGFYIAVVVEREVVLLVGDLTKEAYAKTKALKKERAQVLVLRREHVFGNRVYTTRARFGGKNREISIDCNVNNDARLCFCVDNKRVLQIKRLKWKFRGNERIEVDGVPIQVSWDVYNWLFDDINTDHAVFMFRFESNLDHPKEEEVVQKQQQIEAYGGHRRQQQINEKNNSTDLVLWQQNSSSSTTSFGMSPIEWRKMRKSLTRTAARSSSSSSISMSSASSGGSSSVMEWASGTEESELCGGPIGFSLLVYAWRKYTDRGKKDFEYQMQGSSLDDSNNGGQETDAAIYEFSIRVGLR</sequence>
<evidence type="ECO:0008006" key="4">
    <source>
        <dbReference type="Google" id="ProtNLM"/>
    </source>
</evidence>
<dbReference type="PANTHER" id="PTHR31972">
    <property type="entry name" value="EXPRESSED PROTEIN"/>
    <property type="match status" value="1"/>
</dbReference>
<gene>
    <name evidence="2" type="ORF">SADUNF_Sadunf06G0210600</name>
</gene>
<dbReference type="Pfam" id="PF05910">
    <property type="entry name" value="DUF868"/>
    <property type="match status" value="1"/>
</dbReference>
<accession>A0A835MWB2</accession>
<reference evidence="2 3" key="1">
    <citation type="submission" date="2020-10" db="EMBL/GenBank/DDBJ databases">
        <title>Plant Genome Project.</title>
        <authorList>
            <person name="Zhang R.-G."/>
        </authorList>
    </citation>
    <scope>NUCLEOTIDE SEQUENCE [LARGE SCALE GENOMIC DNA]</scope>
    <source>
        <strain evidence="2">FAFU-HL-1</strain>
        <tissue evidence="2">Leaf</tissue>
    </source>
</reference>
<dbReference type="InterPro" id="IPR008586">
    <property type="entry name" value="DUF868_pln"/>
</dbReference>
<name>A0A835MWB2_9ROSI</name>
<dbReference type="PANTHER" id="PTHR31972:SF3">
    <property type="entry name" value="OS09G0416600 PROTEIN"/>
    <property type="match status" value="1"/>
</dbReference>
<evidence type="ECO:0000256" key="1">
    <source>
        <dbReference type="SAM" id="MobiDB-lite"/>
    </source>
</evidence>
<organism evidence="2 3">
    <name type="scientific">Salix dunnii</name>
    <dbReference type="NCBI Taxonomy" id="1413687"/>
    <lineage>
        <taxon>Eukaryota</taxon>
        <taxon>Viridiplantae</taxon>
        <taxon>Streptophyta</taxon>
        <taxon>Embryophyta</taxon>
        <taxon>Tracheophyta</taxon>
        <taxon>Spermatophyta</taxon>
        <taxon>Magnoliopsida</taxon>
        <taxon>eudicotyledons</taxon>
        <taxon>Gunneridae</taxon>
        <taxon>Pentapetalae</taxon>
        <taxon>rosids</taxon>
        <taxon>fabids</taxon>
        <taxon>Malpighiales</taxon>
        <taxon>Salicaceae</taxon>
        <taxon>Saliceae</taxon>
        <taxon>Salix</taxon>
    </lineage>
</organism>
<feature type="compositionally biased region" description="Low complexity" evidence="1">
    <location>
        <begin position="363"/>
        <end position="381"/>
    </location>
</feature>
<dbReference type="Proteomes" id="UP000657918">
    <property type="component" value="Unassembled WGS sequence"/>
</dbReference>
<protein>
    <recommendedName>
        <fullName evidence="4">DUF868 family protein</fullName>
    </recommendedName>
</protein>
<dbReference type="EMBL" id="JADGMS010000006">
    <property type="protein sequence ID" value="KAF9681292.1"/>
    <property type="molecule type" value="Genomic_DNA"/>
</dbReference>
<dbReference type="AlphaFoldDB" id="A0A835MWB2"/>
<comment type="caution">
    <text evidence="2">The sequence shown here is derived from an EMBL/GenBank/DDBJ whole genome shotgun (WGS) entry which is preliminary data.</text>
</comment>
<dbReference type="OrthoDB" id="1894291at2759"/>
<evidence type="ECO:0000313" key="2">
    <source>
        <dbReference type="EMBL" id="KAF9681292.1"/>
    </source>
</evidence>
<keyword evidence="3" id="KW-1185">Reference proteome</keyword>
<feature type="region of interest" description="Disordered" evidence="1">
    <location>
        <begin position="359"/>
        <end position="383"/>
    </location>
</feature>
<proteinExistence type="predicted"/>
<evidence type="ECO:0000313" key="3">
    <source>
        <dbReference type="Proteomes" id="UP000657918"/>
    </source>
</evidence>